<dbReference type="EMBL" id="CM056819">
    <property type="protein sequence ID" value="KAJ8625785.1"/>
    <property type="molecule type" value="Genomic_DNA"/>
</dbReference>
<gene>
    <name evidence="1" type="ORF">MRB53_034315</name>
</gene>
<reference evidence="1 2" key="1">
    <citation type="journal article" date="2022" name="Hortic Res">
        <title>A haplotype resolved chromosomal level avocado genome allows analysis of novel avocado genes.</title>
        <authorList>
            <person name="Nath O."/>
            <person name="Fletcher S.J."/>
            <person name="Hayward A."/>
            <person name="Shaw L.M."/>
            <person name="Masouleh A.K."/>
            <person name="Furtado A."/>
            <person name="Henry R.J."/>
            <person name="Mitter N."/>
        </authorList>
    </citation>
    <scope>NUCLEOTIDE SEQUENCE [LARGE SCALE GENOMIC DNA]</scope>
    <source>
        <strain evidence="2">cv. Hass</strain>
    </source>
</reference>
<name>A0ACC2KX83_PERAE</name>
<organism evidence="1 2">
    <name type="scientific">Persea americana</name>
    <name type="common">Avocado</name>
    <dbReference type="NCBI Taxonomy" id="3435"/>
    <lineage>
        <taxon>Eukaryota</taxon>
        <taxon>Viridiplantae</taxon>
        <taxon>Streptophyta</taxon>
        <taxon>Embryophyta</taxon>
        <taxon>Tracheophyta</taxon>
        <taxon>Spermatophyta</taxon>
        <taxon>Magnoliopsida</taxon>
        <taxon>Magnoliidae</taxon>
        <taxon>Laurales</taxon>
        <taxon>Lauraceae</taxon>
        <taxon>Persea</taxon>
    </lineage>
</organism>
<evidence type="ECO:0000313" key="1">
    <source>
        <dbReference type="EMBL" id="KAJ8625785.1"/>
    </source>
</evidence>
<sequence length="155" mass="17168">MSSCNETSTPMNAIERLTNEDGSGRADARVFRSIVGGLIYLTHTRPNIVFVVSLISRFMHSPTRHHLGVAKRILRYVRGIMNYGIWYYPVTNLSLIGFTDSDWAGSLQDRKSTTSYMFNIGCGAVCWLSKKQETVALSSAKAEYMAATSATCQAV</sequence>
<dbReference type="Proteomes" id="UP001234297">
    <property type="component" value="Chromosome 11"/>
</dbReference>
<proteinExistence type="predicted"/>
<protein>
    <submittedName>
        <fullName evidence="1">Uncharacterized protein</fullName>
    </submittedName>
</protein>
<accession>A0ACC2KX83</accession>
<comment type="caution">
    <text evidence="1">The sequence shown here is derived from an EMBL/GenBank/DDBJ whole genome shotgun (WGS) entry which is preliminary data.</text>
</comment>
<evidence type="ECO:0000313" key="2">
    <source>
        <dbReference type="Proteomes" id="UP001234297"/>
    </source>
</evidence>
<keyword evidence="2" id="KW-1185">Reference proteome</keyword>